<keyword evidence="3" id="KW-1185">Reference proteome</keyword>
<proteinExistence type="predicted"/>
<organism evidence="3 4">
    <name type="scientific">Priapulus caudatus</name>
    <name type="common">Priapulid worm</name>
    <dbReference type="NCBI Taxonomy" id="37621"/>
    <lineage>
        <taxon>Eukaryota</taxon>
        <taxon>Metazoa</taxon>
        <taxon>Ecdysozoa</taxon>
        <taxon>Scalidophora</taxon>
        <taxon>Priapulida</taxon>
        <taxon>Priapulimorpha</taxon>
        <taxon>Priapulimorphida</taxon>
        <taxon>Priapulidae</taxon>
        <taxon>Priapulus</taxon>
    </lineage>
</organism>
<dbReference type="InterPro" id="IPR044822">
    <property type="entry name" value="Myb_DNA-bind_4"/>
</dbReference>
<sequence>MDTRKELDDLFMSNTSTNKQNWRKVAEELGKQGHIYTRDDCYNKFRAMKSKYKAIIDGNRKTGNARQTWQYFCHFDNLFGGDPAVSPIAAVSSMTPQEVSPVQGTDTASNTSSPSAASTPRQSKKRRRGPDYDEPPLWVQSYRDDQQRFHEERMELERRRVAALERLVAVLENASNPN</sequence>
<dbReference type="PANTHER" id="PTHR47595:SF1">
    <property type="entry name" value="MYB_SANT-LIKE DNA-BINDING DOMAIN-CONTAINING PROTEIN"/>
    <property type="match status" value="1"/>
</dbReference>
<dbReference type="RefSeq" id="XP_014669849.1">
    <property type="nucleotide sequence ID" value="XM_014814363.1"/>
</dbReference>
<accession>A0ABM1ECC8</accession>
<feature type="domain" description="Myb/SANT-like DNA-binding" evidence="2">
    <location>
        <begin position="2"/>
        <end position="78"/>
    </location>
</feature>
<feature type="compositionally biased region" description="Low complexity" evidence="1">
    <location>
        <begin position="107"/>
        <end position="120"/>
    </location>
</feature>
<protein>
    <submittedName>
        <fullName evidence="4">Uncharacterized protein LOC106810891</fullName>
    </submittedName>
</protein>
<evidence type="ECO:0000256" key="1">
    <source>
        <dbReference type="SAM" id="MobiDB-lite"/>
    </source>
</evidence>
<reference evidence="4" key="1">
    <citation type="submission" date="2025-08" db="UniProtKB">
        <authorList>
            <consortium name="RefSeq"/>
        </authorList>
    </citation>
    <scope>IDENTIFICATION</scope>
</reference>
<dbReference type="Pfam" id="PF13837">
    <property type="entry name" value="Myb_DNA-bind_4"/>
    <property type="match status" value="1"/>
</dbReference>
<name>A0ABM1ECC8_PRICU</name>
<feature type="region of interest" description="Disordered" evidence="1">
    <location>
        <begin position="92"/>
        <end position="144"/>
    </location>
</feature>
<evidence type="ECO:0000313" key="3">
    <source>
        <dbReference type="Proteomes" id="UP000695022"/>
    </source>
</evidence>
<evidence type="ECO:0000259" key="2">
    <source>
        <dbReference type="Pfam" id="PF13837"/>
    </source>
</evidence>
<gene>
    <name evidence="4" type="primary">LOC106810891</name>
</gene>
<feature type="compositionally biased region" description="Polar residues" evidence="1">
    <location>
        <begin position="92"/>
        <end position="106"/>
    </location>
</feature>
<dbReference type="GeneID" id="106810891"/>
<dbReference type="PANTHER" id="PTHR47595">
    <property type="entry name" value="HEAT SHOCK 70 KDA PROTEIN 14"/>
    <property type="match status" value="1"/>
</dbReference>
<dbReference type="Gene3D" id="1.10.10.60">
    <property type="entry name" value="Homeodomain-like"/>
    <property type="match status" value="1"/>
</dbReference>
<dbReference type="Proteomes" id="UP000695022">
    <property type="component" value="Unplaced"/>
</dbReference>
<evidence type="ECO:0000313" key="4">
    <source>
        <dbReference type="RefSeq" id="XP_014669849.1"/>
    </source>
</evidence>